<keyword evidence="1" id="KW-0175">Coiled coil</keyword>
<proteinExistence type="predicted"/>
<dbReference type="Gene3D" id="1.10.287.1490">
    <property type="match status" value="2"/>
</dbReference>
<dbReference type="SUPFAM" id="SSF57997">
    <property type="entry name" value="Tropomyosin"/>
    <property type="match status" value="1"/>
</dbReference>
<gene>
    <name evidence="3" type="ORF">TVAG_264690</name>
</gene>
<dbReference type="VEuPathDB" id="TrichDB:TVAGG3_0276720"/>
<dbReference type="VEuPathDB" id="TrichDB:TVAG_264690"/>
<dbReference type="EMBL" id="DS113676">
    <property type="protein sequence ID" value="EAX98420.1"/>
    <property type="molecule type" value="Genomic_DNA"/>
</dbReference>
<feature type="coiled-coil region" evidence="1">
    <location>
        <begin position="900"/>
        <end position="960"/>
    </location>
</feature>
<name>A2F9J1_TRIV3</name>
<dbReference type="InterPro" id="IPR052642">
    <property type="entry name" value="CC-FHA_domain"/>
</dbReference>
<dbReference type="InterPro" id="IPR019343">
    <property type="entry name" value="PPP1R21_N"/>
</dbReference>
<dbReference type="RefSeq" id="XP_001311350.1">
    <property type="nucleotide sequence ID" value="XM_001311349.1"/>
</dbReference>
<organism evidence="3 4">
    <name type="scientific">Trichomonas vaginalis (strain ATCC PRA-98 / G3)</name>
    <dbReference type="NCBI Taxonomy" id="412133"/>
    <lineage>
        <taxon>Eukaryota</taxon>
        <taxon>Metamonada</taxon>
        <taxon>Parabasalia</taxon>
        <taxon>Trichomonadida</taxon>
        <taxon>Trichomonadidae</taxon>
        <taxon>Trichomonas</taxon>
    </lineage>
</organism>
<reference evidence="3" key="1">
    <citation type="submission" date="2006-10" db="EMBL/GenBank/DDBJ databases">
        <authorList>
            <person name="Amadeo P."/>
            <person name="Zhao Q."/>
            <person name="Wortman J."/>
            <person name="Fraser-Liggett C."/>
            <person name="Carlton J."/>
        </authorList>
    </citation>
    <scope>NUCLEOTIDE SEQUENCE</scope>
    <source>
        <strain evidence="3">G3</strain>
    </source>
</reference>
<feature type="domain" description="Protein phosphatase 1 regulatory subunit 21 N-terminal" evidence="2">
    <location>
        <begin position="240"/>
        <end position="330"/>
    </location>
</feature>
<dbReference type="SMR" id="A2F9J1"/>
<feature type="coiled-coil region" evidence="1">
    <location>
        <begin position="681"/>
        <end position="857"/>
    </location>
</feature>
<evidence type="ECO:0000259" key="2">
    <source>
        <dbReference type="SMART" id="SM01254"/>
    </source>
</evidence>
<evidence type="ECO:0000313" key="3">
    <source>
        <dbReference type="EMBL" id="EAX98420.1"/>
    </source>
</evidence>
<sequence>MGDHNEEEMFPSLDDDGLLDIQEVDPLIMNPMLLSSKKFDNDKPPDLIKLAGDSEELRDIAIKMKKLFETEGFVKYSRENRADLEFVIRTFAYQVSKLAQQSIAPIASVASAPANKGKDANQKEKAQISQEDFQKLTRELLKVQQEAADLDARYKISERTKEALRNELKQTREENNAMAQKVAELNHSLSKERASYDNIIQNLKKDLSTAQDAEREAKDKQSMAEFNVTRLERQIDDLNQELANEKSNNVVTRAKIDARSIKVANYKEQLQAQSSELHHLEAENEDLKMQNGELMNKIESMSNELEELKPENLAAQKSENERVAKALAQITSLCQSQADEINQLYKFRTKTLDLVHKQNEYIGTLTNELTETQIALEQSNDASQTYETPVKSRDITLEEQPSYKTQTIIERDTLEPIRELLRDQYGDLDNAGVQQVVEDLLNSKEKQKETNYTPELLNIIENQLRFINNLARSGKMQLFLLSSPKANETLIESQSFRQDVAVEVARCRQFLSEHDLMPESDLPPPDMAEKDFEKISNSENKRKDFDVASFSALSSELIRRLSESLIDQNNELVTRIKSASEIINFEGTPLESLDSIINQLKSTRVFTKNCKDVLEEEFDYNNLDDSFSKIFPFVKQMSGIRTSLENDLRTVINFDGPIEEVPLRSSQLIQQIQNEFDSLEVSTVNDMKNQLQAVHEQLENEKETSTNVINNLEMNLQQKQNELKEAEERFANIQKELKENQDTLADTKQNLQSTENKLTLLQGTYDDLENEMKRVREENESLQKETQDRQQKYDQRVSQLINQEKEQHDQDVKSLTEKFNEKIDKVQKQLDTKSAKLAEAKSTLKQLINEYDVAFRKQKETTAALRTQNQALMQRINEGSIGSKSKGKTTTKEEALTSEVKGLQAERQILLGRIDQLSARVDQAQKARDSYWQSQLEIKENEISQTKKDLEEVAKEAHQNYLAKLSAVLEQFAPADFDGNDQQILDLIQSLADKLENAESQIIALKRKVNSPKKEENPSEQVSKAVAAIKSVDEWEKWCKSLIQNVAHEIPPTDANKMRKKVSDLCIAGSANKSAEIISSLRLQKEIFVKGAANAKPTVFYGCKGLFLATWFAVKMSRNSGQTSTIAAPNSRSFVSFV</sequence>
<dbReference type="KEGG" id="tva:4756212"/>
<accession>A2F9J1</accession>
<feature type="coiled-coil region" evidence="1">
    <location>
        <begin position="126"/>
        <end position="304"/>
    </location>
</feature>
<dbReference type="PANTHER" id="PTHR18853:SF10">
    <property type="entry name" value="FHA DOMAIN-CONTAINING PROTEIN"/>
    <property type="match status" value="1"/>
</dbReference>
<dbReference type="PANTHER" id="PTHR18853">
    <property type="entry name" value="FORKHEAD-ASSOCIATED DOMAIN-CONTAINING PROTEIN 1-RELATED"/>
    <property type="match status" value="1"/>
</dbReference>
<dbReference type="Proteomes" id="UP000001542">
    <property type="component" value="Unassembled WGS sequence"/>
</dbReference>
<evidence type="ECO:0000313" key="4">
    <source>
        <dbReference type="Proteomes" id="UP000001542"/>
    </source>
</evidence>
<evidence type="ECO:0000256" key="1">
    <source>
        <dbReference type="SAM" id="Coils"/>
    </source>
</evidence>
<dbReference type="AlphaFoldDB" id="A2F9J1"/>
<reference evidence="3" key="2">
    <citation type="journal article" date="2007" name="Science">
        <title>Draft genome sequence of the sexually transmitted pathogen Trichomonas vaginalis.</title>
        <authorList>
            <person name="Carlton J.M."/>
            <person name="Hirt R.P."/>
            <person name="Silva J.C."/>
            <person name="Delcher A.L."/>
            <person name="Schatz M."/>
            <person name="Zhao Q."/>
            <person name="Wortman J.R."/>
            <person name="Bidwell S.L."/>
            <person name="Alsmark U.C.M."/>
            <person name="Besteiro S."/>
            <person name="Sicheritz-Ponten T."/>
            <person name="Noel C.J."/>
            <person name="Dacks J.B."/>
            <person name="Foster P.G."/>
            <person name="Simillion C."/>
            <person name="Van de Peer Y."/>
            <person name="Miranda-Saavedra D."/>
            <person name="Barton G.J."/>
            <person name="Westrop G.D."/>
            <person name="Mueller S."/>
            <person name="Dessi D."/>
            <person name="Fiori P.L."/>
            <person name="Ren Q."/>
            <person name="Paulsen I."/>
            <person name="Zhang H."/>
            <person name="Bastida-Corcuera F.D."/>
            <person name="Simoes-Barbosa A."/>
            <person name="Brown M.T."/>
            <person name="Hayes R.D."/>
            <person name="Mukherjee M."/>
            <person name="Okumura C.Y."/>
            <person name="Schneider R."/>
            <person name="Smith A.J."/>
            <person name="Vanacova S."/>
            <person name="Villalvazo M."/>
            <person name="Haas B.J."/>
            <person name="Pertea M."/>
            <person name="Feldblyum T.V."/>
            <person name="Utterback T.R."/>
            <person name="Shu C.L."/>
            <person name="Osoegawa K."/>
            <person name="de Jong P.J."/>
            <person name="Hrdy I."/>
            <person name="Horvathova L."/>
            <person name="Zubacova Z."/>
            <person name="Dolezal P."/>
            <person name="Malik S.B."/>
            <person name="Logsdon J.M. Jr."/>
            <person name="Henze K."/>
            <person name="Gupta A."/>
            <person name="Wang C.C."/>
            <person name="Dunne R.L."/>
            <person name="Upcroft J.A."/>
            <person name="Upcroft P."/>
            <person name="White O."/>
            <person name="Salzberg S.L."/>
            <person name="Tang P."/>
            <person name="Chiu C.-H."/>
            <person name="Lee Y.-S."/>
            <person name="Embley T.M."/>
            <person name="Coombs G.H."/>
            <person name="Mottram J.C."/>
            <person name="Tachezy J."/>
            <person name="Fraser-Liggett C.M."/>
            <person name="Johnson P.J."/>
        </authorList>
    </citation>
    <scope>NUCLEOTIDE SEQUENCE [LARGE SCALE GENOMIC DNA]</scope>
    <source>
        <strain evidence="3">G3</strain>
    </source>
</reference>
<keyword evidence="4" id="KW-1185">Reference proteome</keyword>
<dbReference type="SMART" id="SM01254">
    <property type="entry name" value="KLRAQ"/>
    <property type="match status" value="1"/>
</dbReference>
<protein>
    <recommendedName>
        <fullName evidence="2">Protein phosphatase 1 regulatory subunit 21 N-terminal domain-containing protein</fullName>
    </recommendedName>
</protein>
<dbReference type="InParanoid" id="A2F9J1"/>